<evidence type="ECO:0000256" key="6">
    <source>
        <dbReference type="ARBA" id="ARBA00023136"/>
    </source>
</evidence>
<dbReference type="GO" id="GO:0009279">
    <property type="term" value="C:cell outer membrane"/>
    <property type="evidence" value="ECO:0007669"/>
    <property type="project" value="UniProtKB-SubCell"/>
</dbReference>
<dbReference type="KEGG" id="pbt:ING2E5B_1043"/>
<dbReference type="AlphaFoldDB" id="A0A098C056"/>
<dbReference type="InterPro" id="IPR005017">
    <property type="entry name" value="OMPP1/FadL/TodX"/>
</dbReference>
<evidence type="ECO:0000256" key="5">
    <source>
        <dbReference type="ARBA" id="ARBA00022729"/>
    </source>
</evidence>
<reference evidence="8 9" key="1">
    <citation type="submission" date="2014-08" db="EMBL/GenBank/DDBJ databases">
        <authorList>
            <person name="Wibberg D."/>
        </authorList>
    </citation>
    <scope>NUCLEOTIDE SEQUENCE [LARGE SCALE GENOMIC DNA]</scope>
    <source>
        <strain evidence="9">ING2-E5B</strain>
    </source>
</reference>
<evidence type="ECO:0000313" key="8">
    <source>
        <dbReference type="EMBL" id="CEA15796.1"/>
    </source>
</evidence>
<dbReference type="Pfam" id="PF03349">
    <property type="entry name" value="Toluene_X"/>
    <property type="match status" value="1"/>
</dbReference>
<sequence>MASMLILSLPLSAQGEVDALRFSREDLYGTARSMAMGGAFGALGGDLTGVNINPAGIAVYRSSEVVGTVNLSIEGSSVGNYDAKKSNFNMDNLGFVGYFPLRNDIMPHINFGFSYNKLKSFNKNVDAVGVPGNSMLDYIADRSTGINPTNLYMGDDLPDPFESQPWLTVLGYNSWLIDDHQDAQGYYYTPLNTPGAIGNEIKTRESGYIDNYDFTVGTTINNVLNLGLSLSIKDITYRLTSDFWEDYTDGSYRLTNWLTTDGAGVSAKIGAIYRPVNQLRFGISYHTPTYYAMTETYEAELEDNMGAYVSDPNYEKGTTNSRRFSNDYDLRTPGKIVASAAAVLGNRFILSVDYEMVDYSKMKLMIPSNSMDDEDWYEVDNGYISTDFKNASTVKVGTEYRFTPKFYGRLGYAWIQNPYETEFKESGDAFIPNSNTVYRMEGDANYFTGGIGYRFNQSFFLDFALVYKTQTDNLYPFPNLYTDNRTELVIDANPFELKNNSFRGLITLGYKF</sequence>
<keyword evidence="3" id="KW-1134">Transmembrane beta strand</keyword>
<name>A0A098C056_9BACT</name>
<dbReference type="SUPFAM" id="SSF56935">
    <property type="entry name" value="Porins"/>
    <property type="match status" value="1"/>
</dbReference>
<proteinExistence type="inferred from homology"/>
<dbReference type="PANTHER" id="PTHR35093">
    <property type="entry name" value="OUTER MEMBRANE PROTEIN NMB0088-RELATED"/>
    <property type="match status" value="1"/>
</dbReference>
<keyword evidence="4" id="KW-0812">Transmembrane</keyword>
<keyword evidence="5" id="KW-0732">Signal</keyword>
<evidence type="ECO:0008006" key="10">
    <source>
        <dbReference type="Google" id="ProtNLM"/>
    </source>
</evidence>
<dbReference type="Gene3D" id="2.40.160.60">
    <property type="entry name" value="Outer membrane protein transport protein (OMPP1/FadL/TodX)"/>
    <property type="match status" value="1"/>
</dbReference>
<evidence type="ECO:0000256" key="3">
    <source>
        <dbReference type="ARBA" id="ARBA00022452"/>
    </source>
</evidence>
<keyword evidence="9" id="KW-1185">Reference proteome</keyword>
<dbReference type="EMBL" id="LN515532">
    <property type="protein sequence ID" value="CEA15796.1"/>
    <property type="molecule type" value="Genomic_DNA"/>
</dbReference>
<dbReference type="GO" id="GO:0015483">
    <property type="term" value="F:long-chain fatty acid transporting porin activity"/>
    <property type="evidence" value="ECO:0007669"/>
    <property type="project" value="TreeGrafter"/>
</dbReference>
<evidence type="ECO:0000256" key="4">
    <source>
        <dbReference type="ARBA" id="ARBA00022692"/>
    </source>
</evidence>
<comment type="similarity">
    <text evidence="2">Belongs to the OmpP1/FadL family.</text>
</comment>
<evidence type="ECO:0000313" key="9">
    <source>
        <dbReference type="Proteomes" id="UP000032417"/>
    </source>
</evidence>
<keyword evidence="7" id="KW-0998">Cell outer membrane</keyword>
<dbReference type="Proteomes" id="UP000032417">
    <property type="component" value="Chromosome 1"/>
</dbReference>
<evidence type="ECO:0000256" key="2">
    <source>
        <dbReference type="ARBA" id="ARBA00008163"/>
    </source>
</evidence>
<protein>
    <recommendedName>
        <fullName evidence="10">Hemin receptor</fullName>
    </recommendedName>
</protein>
<evidence type="ECO:0000256" key="7">
    <source>
        <dbReference type="ARBA" id="ARBA00023237"/>
    </source>
</evidence>
<evidence type="ECO:0000256" key="1">
    <source>
        <dbReference type="ARBA" id="ARBA00004571"/>
    </source>
</evidence>
<keyword evidence="6" id="KW-0472">Membrane</keyword>
<accession>A0A098C056</accession>
<dbReference type="HOGENOM" id="CLU_034649_0_0_10"/>
<dbReference type="PANTHER" id="PTHR35093:SF8">
    <property type="entry name" value="OUTER MEMBRANE PROTEIN NMB0088-RELATED"/>
    <property type="match status" value="1"/>
</dbReference>
<dbReference type="STRING" id="1562970.ING2E5B_1043"/>
<dbReference type="PATRIC" id="fig|1562970.3.peg.1031"/>
<gene>
    <name evidence="8" type="ORF">ING2E5B_1043</name>
</gene>
<organism evidence="8 9">
    <name type="scientific">Fermentimonas caenicola</name>
    <dbReference type="NCBI Taxonomy" id="1562970"/>
    <lineage>
        <taxon>Bacteria</taxon>
        <taxon>Pseudomonadati</taxon>
        <taxon>Bacteroidota</taxon>
        <taxon>Bacteroidia</taxon>
        <taxon>Bacteroidales</taxon>
        <taxon>Dysgonomonadaceae</taxon>
        <taxon>Fermentimonas</taxon>
    </lineage>
</organism>
<comment type="subcellular location">
    <subcellularLocation>
        <location evidence="1">Cell outer membrane</location>
        <topology evidence="1">Multi-pass membrane protein</topology>
    </subcellularLocation>
</comment>